<keyword evidence="7" id="KW-0472">Membrane</keyword>
<comment type="caution">
    <text evidence="8">The sequence shown here is derived from an EMBL/GenBank/DDBJ whole genome shotgun (WGS) entry which is preliminary data.</text>
</comment>
<reference evidence="8 9" key="1">
    <citation type="submission" date="2020-01" db="EMBL/GenBank/DDBJ databases">
        <authorList>
            <consortium name="DOE Joint Genome Institute"/>
            <person name="Haridas S."/>
            <person name="Albert R."/>
            <person name="Binder M."/>
            <person name="Bloem J."/>
            <person name="Labutti K."/>
            <person name="Salamov A."/>
            <person name="Andreopoulos B."/>
            <person name="Baker S.E."/>
            <person name="Barry K."/>
            <person name="Bills G."/>
            <person name="Bluhm B.H."/>
            <person name="Cannon C."/>
            <person name="Castanera R."/>
            <person name="Culley D.E."/>
            <person name="Daum C."/>
            <person name="Ezra D."/>
            <person name="Gonzalez J.B."/>
            <person name="Henrissat B."/>
            <person name="Kuo A."/>
            <person name="Liang C."/>
            <person name="Lipzen A."/>
            <person name="Lutzoni F."/>
            <person name="Magnuson J."/>
            <person name="Mondo S."/>
            <person name="Nolan M."/>
            <person name="Ohm R."/>
            <person name="Pangilinan J."/>
            <person name="Park H.-J.H."/>
            <person name="Ramirez L."/>
            <person name="Alfaro M."/>
            <person name="Sun H."/>
            <person name="Tritt A."/>
            <person name="Yoshinaga Y."/>
            <person name="Zwiers L.-H.L."/>
            <person name="Turgeon B.G."/>
            <person name="Goodwin S.B."/>
            <person name="Spatafora J.W."/>
            <person name="Crous P.W."/>
            <person name="Grigoriev I.V."/>
        </authorList>
    </citation>
    <scope>NUCLEOTIDE SEQUENCE [LARGE SCALE GENOMIC DNA]</scope>
    <source>
        <strain evidence="8 9">CBS 611.86</strain>
    </source>
</reference>
<dbReference type="PANTHER" id="PTHR30574">
    <property type="entry name" value="INNER MEMBRANE PROTEIN YEDE"/>
    <property type="match status" value="1"/>
</dbReference>
<comment type="subcellular location">
    <subcellularLocation>
        <location evidence="1">Cell inner membrane</location>
        <topology evidence="1">Multi-pass membrane protein</topology>
    </subcellularLocation>
</comment>
<evidence type="ECO:0000256" key="2">
    <source>
        <dbReference type="ARBA" id="ARBA00022448"/>
    </source>
</evidence>
<sequence>MFTPIETSIGALLLHQATSLLLYQNGTVLGASGYMHRLFSAPTKETLAFFVGMAASFISLNAFLPELVTSYPPAPATLQAALVTLGLGGLVGWGTKLSNGCTSGHMLCGLSRLNGRSALAVATFFPSALLTHHLVHPTLLTDACSSGSPCYIPTYPTIETTVSLVLLAVATVIASRILPQLIAGVTTSEGKPSTEPLARQATQFFAGLQFGLGLHISQMASPSKVLSFLSFPNMNAWDPSMVLVILFGILPNLMENQIRGFEKPPLFNQRFELPKLTLKDTDWKFVAGAAAFGVGWGMTGTCPGPAVLRAMAQPSWGLLWIGGFWIGGQTAGS</sequence>
<protein>
    <submittedName>
        <fullName evidence="8">YeeE/YedE family integral membrane protein</fullName>
    </submittedName>
</protein>
<keyword evidence="3" id="KW-1003">Cell membrane</keyword>
<evidence type="ECO:0000256" key="3">
    <source>
        <dbReference type="ARBA" id="ARBA00022475"/>
    </source>
</evidence>
<evidence type="ECO:0000256" key="6">
    <source>
        <dbReference type="ARBA" id="ARBA00022989"/>
    </source>
</evidence>
<dbReference type="EMBL" id="JAADJZ010000008">
    <property type="protein sequence ID" value="KAF2872913.1"/>
    <property type="molecule type" value="Genomic_DNA"/>
</dbReference>
<dbReference type="InterPro" id="IPR046513">
    <property type="entry name" value="DUF6691"/>
</dbReference>
<name>A0A7C8ICS1_9PLEO</name>
<dbReference type="GO" id="GO:0005886">
    <property type="term" value="C:plasma membrane"/>
    <property type="evidence" value="ECO:0007669"/>
    <property type="project" value="UniProtKB-SubCell"/>
</dbReference>
<evidence type="ECO:0000256" key="5">
    <source>
        <dbReference type="ARBA" id="ARBA00022692"/>
    </source>
</evidence>
<keyword evidence="5" id="KW-0812">Transmembrane</keyword>
<keyword evidence="4" id="KW-0997">Cell inner membrane</keyword>
<evidence type="ECO:0000313" key="9">
    <source>
        <dbReference type="Proteomes" id="UP000481861"/>
    </source>
</evidence>
<dbReference type="PANTHER" id="PTHR30574:SF1">
    <property type="entry name" value="SULPHUR TRANSPORT DOMAIN-CONTAINING PROTEIN"/>
    <property type="match status" value="1"/>
</dbReference>
<dbReference type="InterPro" id="IPR007272">
    <property type="entry name" value="Sulf_transp_TsuA/YedE"/>
</dbReference>
<dbReference type="Proteomes" id="UP000481861">
    <property type="component" value="Unassembled WGS sequence"/>
</dbReference>
<keyword evidence="9" id="KW-1185">Reference proteome</keyword>
<evidence type="ECO:0000256" key="7">
    <source>
        <dbReference type="ARBA" id="ARBA00023136"/>
    </source>
</evidence>
<organism evidence="8 9">
    <name type="scientific">Massariosphaeria phaeospora</name>
    <dbReference type="NCBI Taxonomy" id="100035"/>
    <lineage>
        <taxon>Eukaryota</taxon>
        <taxon>Fungi</taxon>
        <taxon>Dikarya</taxon>
        <taxon>Ascomycota</taxon>
        <taxon>Pezizomycotina</taxon>
        <taxon>Dothideomycetes</taxon>
        <taxon>Pleosporomycetidae</taxon>
        <taxon>Pleosporales</taxon>
        <taxon>Pleosporales incertae sedis</taxon>
        <taxon>Massariosphaeria</taxon>
    </lineage>
</organism>
<dbReference type="OrthoDB" id="10254418at2759"/>
<accession>A0A7C8ICS1</accession>
<proteinExistence type="predicted"/>
<dbReference type="AlphaFoldDB" id="A0A7C8ICS1"/>
<dbReference type="Pfam" id="PF20398">
    <property type="entry name" value="DUF6691"/>
    <property type="match status" value="1"/>
</dbReference>
<keyword evidence="2" id="KW-0813">Transport</keyword>
<keyword evidence="6" id="KW-1133">Transmembrane helix</keyword>
<evidence type="ECO:0000256" key="4">
    <source>
        <dbReference type="ARBA" id="ARBA00022519"/>
    </source>
</evidence>
<gene>
    <name evidence="8" type="ORF">BDV95DRAFT_490780</name>
</gene>
<evidence type="ECO:0000256" key="1">
    <source>
        <dbReference type="ARBA" id="ARBA00004429"/>
    </source>
</evidence>
<evidence type="ECO:0000313" key="8">
    <source>
        <dbReference type="EMBL" id="KAF2872913.1"/>
    </source>
</evidence>